<evidence type="ECO:0000256" key="1">
    <source>
        <dbReference type="ARBA" id="ARBA00004651"/>
    </source>
</evidence>
<protein>
    <submittedName>
        <fullName evidence="8">Formate-dependent nitrite reductase membrane component NrfD</fullName>
    </submittedName>
</protein>
<keyword evidence="9" id="KW-1185">Reference proteome</keyword>
<feature type="transmembrane region" description="Helical" evidence="7">
    <location>
        <begin position="92"/>
        <end position="116"/>
    </location>
</feature>
<evidence type="ECO:0000256" key="5">
    <source>
        <dbReference type="ARBA" id="ARBA00022989"/>
    </source>
</evidence>
<feature type="transmembrane region" description="Helical" evidence="7">
    <location>
        <begin position="278"/>
        <end position="296"/>
    </location>
</feature>
<evidence type="ECO:0000256" key="7">
    <source>
        <dbReference type="SAM" id="Phobius"/>
    </source>
</evidence>
<dbReference type="GO" id="GO:0005886">
    <property type="term" value="C:plasma membrane"/>
    <property type="evidence" value="ECO:0007669"/>
    <property type="project" value="UniProtKB-SubCell"/>
</dbReference>
<evidence type="ECO:0000256" key="2">
    <source>
        <dbReference type="ARBA" id="ARBA00008929"/>
    </source>
</evidence>
<evidence type="ECO:0000256" key="6">
    <source>
        <dbReference type="ARBA" id="ARBA00023136"/>
    </source>
</evidence>
<reference evidence="8 9" key="1">
    <citation type="submission" date="2020-08" db="EMBL/GenBank/DDBJ databases">
        <title>Sequencing the genomes of 1000 actinobacteria strains.</title>
        <authorList>
            <person name="Klenk H.-P."/>
        </authorList>
    </citation>
    <scope>NUCLEOTIDE SEQUENCE [LARGE SCALE GENOMIC DNA]</scope>
    <source>
        <strain evidence="8 9">DSM 45486</strain>
    </source>
</reference>
<evidence type="ECO:0000313" key="8">
    <source>
        <dbReference type="EMBL" id="MBB5803205.1"/>
    </source>
</evidence>
<feature type="transmembrane region" description="Helical" evidence="7">
    <location>
        <begin position="142"/>
        <end position="162"/>
    </location>
</feature>
<feature type="transmembrane region" description="Helical" evidence="7">
    <location>
        <begin position="51"/>
        <end position="72"/>
    </location>
</feature>
<proteinExistence type="inferred from homology"/>
<dbReference type="PANTHER" id="PTHR34856">
    <property type="entry name" value="PROTEIN NRFD"/>
    <property type="match status" value="1"/>
</dbReference>
<feature type="transmembrane region" description="Helical" evidence="7">
    <location>
        <begin position="214"/>
        <end position="231"/>
    </location>
</feature>
<comment type="similarity">
    <text evidence="2">Belongs to the NrfD family.</text>
</comment>
<comment type="subcellular location">
    <subcellularLocation>
        <location evidence="1">Cell membrane</location>
        <topology evidence="1">Multi-pass membrane protein</topology>
    </subcellularLocation>
</comment>
<keyword evidence="5 7" id="KW-1133">Transmembrane helix</keyword>
<feature type="transmembrane region" description="Helical" evidence="7">
    <location>
        <begin position="251"/>
        <end position="271"/>
    </location>
</feature>
<feature type="transmembrane region" description="Helical" evidence="7">
    <location>
        <begin position="174"/>
        <end position="194"/>
    </location>
</feature>
<evidence type="ECO:0000256" key="3">
    <source>
        <dbReference type="ARBA" id="ARBA00022475"/>
    </source>
</evidence>
<dbReference type="InterPro" id="IPR005614">
    <property type="entry name" value="NrfD-like"/>
</dbReference>
<dbReference type="Pfam" id="PF03916">
    <property type="entry name" value="NrfD"/>
    <property type="match status" value="1"/>
</dbReference>
<evidence type="ECO:0000256" key="4">
    <source>
        <dbReference type="ARBA" id="ARBA00022692"/>
    </source>
</evidence>
<dbReference type="InterPro" id="IPR052049">
    <property type="entry name" value="Electron_transfer_protein"/>
</dbReference>
<name>A0A7W9HJ75_9PSEU</name>
<keyword evidence="6 7" id="KW-0472">Membrane</keyword>
<dbReference type="AlphaFoldDB" id="A0A7W9HJ75"/>
<dbReference type="Proteomes" id="UP000552097">
    <property type="component" value="Unassembled WGS sequence"/>
</dbReference>
<gene>
    <name evidence="8" type="ORF">F4560_002973</name>
</gene>
<evidence type="ECO:0000313" key="9">
    <source>
        <dbReference type="Proteomes" id="UP000552097"/>
    </source>
</evidence>
<dbReference type="PANTHER" id="PTHR34856:SF2">
    <property type="entry name" value="PROTEIN NRFD"/>
    <property type="match status" value="1"/>
</dbReference>
<keyword evidence="3" id="KW-1003">Cell membrane</keyword>
<accession>A0A7W9HJ75</accession>
<organism evidence="8 9">
    <name type="scientific">Saccharothrix ecbatanensis</name>
    <dbReference type="NCBI Taxonomy" id="1105145"/>
    <lineage>
        <taxon>Bacteria</taxon>
        <taxon>Bacillati</taxon>
        <taxon>Actinomycetota</taxon>
        <taxon>Actinomycetes</taxon>
        <taxon>Pseudonocardiales</taxon>
        <taxon>Pseudonocardiaceae</taxon>
        <taxon>Saccharothrix</taxon>
    </lineage>
</organism>
<dbReference type="Gene3D" id="1.20.1630.10">
    <property type="entry name" value="Formate dehydrogenase/DMSO reductase domain"/>
    <property type="match status" value="1"/>
</dbReference>
<comment type="caution">
    <text evidence="8">The sequence shown here is derived from an EMBL/GenBank/DDBJ whole genome shotgun (WGS) entry which is preliminary data.</text>
</comment>
<keyword evidence="4 7" id="KW-0812">Transmembrane</keyword>
<sequence>MLTIHIAAAPLPESPWGGLLAAYFTVVGIPSGLTLAALWHRGRFPGTSRTLEWRATWISLVVLGLAGLLLTIDLGRPERFFLMLSRFGNWDSPISLGAKVIAIKMFLLVLALYLLWRRRVLSSGTAVPLPARGSALVFDRGTAWLLGAASVALAVYPIAVLAHTWMSPLAGTSGAALIYLITSLTMGAAVVQFLQVWDHEATERQLSTHRQATLALLMTYAVVLVFAAISVPNGPAEQALDSLLTGERAPLLYGGVIGLGVLAPVVVLLGARHARAGRIVSAVAILIGAGSLRYLVFAA</sequence>
<feature type="transmembrane region" description="Helical" evidence="7">
    <location>
        <begin position="20"/>
        <end position="39"/>
    </location>
</feature>
<dbReference type="EMBL" id="JACHMO010000001">
    <property type="protein sequence ID" value="MBB5803205.1"/>
    <property type="molecule type" value="Genomic_DNA"/>
</dbReference>
<dbReference type="RefSeq" id="WP_184920410.1">
    <property type="nucleotide sequence ID" value="NZ_JACHMO010000001.1"/>
</dbReference>